<dbReference type="EnsemblPlants" id="Kaladp0623s0003.1.v1.1">
    <property type="protein sequence ID" value="Kaladp0623s0003.1.v1.1"/>
    <property type="gene ID" value="Kaladp0623s0003.v1.1"/>
</dbReference>
<organism evidence="6 7">
    <name type="scientific">Kalanchoe fedtschenkoi</name>
    <name type="common">Lavender scallops</name>
    <name type="synonym">South American air plant</name>
    <dbReference type="NCBI Taxonomy" id="63787"/>
    <lineage>
        <taxon>Eukaryota</taxon>
        <taxon>Viridiplantae</taxon>
        <taxon>Streptophyta</taxon>
        <taxon>Embryophyta</taxon>
        <taxon>Tracheophyta</taxon>
        <taxon>Spermatophyta</taxon>
        <taxon>Magnoliopsida</taxon>
        <taxon>eudicotyledons</taxon>
        <taxon>Gunneridae</taxon>
        <taxon>Pentapetalae</taxon>
        <taxon>Saxifragales</taxon>
        <taxon>Crassulaceae</taxon>
        <taxon>Kalanchoe</taxon>
    </lineage>
</organism>
<evidence type="ECO:0000256" key="5">
    <source>
        <dbReference type="SAM" id="Phobius"/>
    </source>
</evidence>
<evidence type="ECO:0000313" key="6">
    <source>
        <dbReference type="EnsemblPlants" id="Kaladp0623s0003.1.v1.1"/>
    </source>
</evidence>
<protein>
    <submittedName>
        <fullName evidence="6">Uncharacterized protein</fullName>
    </submittedName>
</protein>
<keyword evidence="7" id="KW-1185">Reference proteome</keyword>
<name>A0A7N0VET9_KALFE</name>
<keyword evidence="3 5" id="KW-1133">Transmembrane helix</keyword>
<comment type="subcellular location">
    <subcellularLocation>
        <location evidence="1">Membrane</location>
        <topology evidence="1">Multi-pass membrane protein</topology>
    </subcellularLocation>
</comment>
<dbReference type="SUPFAM" id="SSF103473">
    <property type="entry name" value="MFS general substrate transporter"/>
    <property type="match status" value="1"/>
</dbReference>
<dbReference type="GO" id="GO:0055062">
    <property type="term" value="P:phosphate ion homeostasis"/>
    <property type="evidence" value="ECO:0007669"/>
    <property type="project" value="TreeGrafter"/>
</dbReference>
<proteinExistence type="predicted"/>
<reference evidence="6" key="1">
    <citation type="submission" date="2021-01" db="UniProtKB">
        <authorList>
            <consortium name="EnsemblPlants"/>
        </authorList>
    </citation>
    <scope>IDENTIFICATION</scope>
</reference>
<accession>A0A7N0VET9</accession>
<evidence type="ECO:0000256" key="1">
    <source>
        <dbReference type="ARBA" id="ARBA00004141"/>
    </source>
</evidence>
<keyword evidence="2 5" id="KW-0812">Transmembrane</keyword>
<dbReference type="Gramene" id="Kaladp0623s0003.1.v1.1">
    <property type="protein sequence ID" value="Kaladp0623s0003.1.v1.1"/>
    <property type="gene ID" value="Kaladp0623s0003.v1.1"/>
</dbReference>
<dbReference type="PANTHER" id="PTHR43184">
    <property type="entry name" value="MAJOR FACILITATOR SUPERFAMILY TRANSPORTER 16, ISOFORM B"/>
    <property type="match status" value="1"/>
</dbReference>
<evidence type="ECO:0000313" key="7">
    <source>
        <dbReference type="Proteomes" id="UP000594263"/>
    </source>
</evidence>
<dbReference type="PANTHER" id="PTHR43184:SF12">
    <property type="entry name" value="SUGAR PHOSPHATE EXCHANGER 3"/>
    <property type="match status" value="1"/>
</dbReference>
<sequence length="131" mass="14140">MHTRLLETLVAAAVLDYGWGWSFRVPGAFIALGGIMVYLFLAAYPEDIGFPSPRDAAANTESQPADVEAQLSKATDAVSQQGSVSRRGVGLVEACLIPGVIPFALCLFFSKLVAYTFLYWLPFCLSQTGCK</sequence>
<dbReference type="Proteomes" id="UP000594263">
    <property type="component" value="Unplaced"/>
</dbReference>
<feature type="transmembrane region" description="Helical" evidence="5">
    <location>
        <begin position="25"/>
        <end position="44"/>
    </location>
</feature>
<dbReference type="Gene3D" id="1.20.1250.20">
    <property type="entry name" value="MFS general substrate transporter like domains"/>
    <property type="match status" value="1"/>
</dbReference>
<evidence type="ECO:0000256" key="3">
    <source>
        <dbReference type="ARBA" id="ARBA00022989"/>
    </source>
</evidence>
<dbReference type="AlphaFoldDB" id="A0A7N0VET9"/>
<feature type="transmembrane region" description="Helical" evidence="5">
    <location>
        <begin position="95"/>
        <end position="121"/>
    </location>
</feature>
<dbReference type="GO" id="GO:0016020">
    <property type="term" value="C:membrane"/>
    <property type="evidence" value="ECO:0007669"/>
    <property type="project" value="UniProtKB-SubCell"/>
</dbReference>
<evidence type="ECO:0000256" key="4">
    <source>
        <dbReference type="ARBA" id="ARBA00023136"/>
    </source>
</evidence>
<evidence type="ECO:0000256" key="2">
    <source>
        <dbReference type="ARBA" id="ARBA00022692"/>
    </source>
</evidence>
<keyword evidence="4 5" id="KW-0472">Membrane</keyword>
<dbReference type="OMA" id="WGWSFRV"/>
<dbReference type="InterPro" id="IPR036259">
    <property type="entry name" value="MFS_trans_sf"/>
</dbReference>